<comment type="caution">
    <text evidence="9">The sequence shown here is derived from an EMBL/GenBank/DDBJ whole genome shotgun (WGS) entry which is preliminary data.</text>
</comment>
<keyword evidence="3" id="KW-0949">S-adenosyl-L-methionine</keyword>
<feature type="compositionally biased region" description="Basic and acidic residues" evidence="7">
    <location>
        <begin position="1"/>
        <end position="12"/>
    </location>
</feature>
<dbReference type="PANTHER" id="PTHR11228">
    <property type="entry name" value="RADICAL SAM DOMAIN PROTEIN"/>
    <property type="match status" value="1"/>
</dbReference>
<dbReference type="GO" id="GO:0046872">
    <property type="term" value="F:metal ion binding"/>
    <property type="evidence" value="ECO:0007669"/>
    <property type="project" value="UniProtKB-KW"/>
</dbReference>
<dbReference type="InterPro" id="IPR006638">
    <property type="entry name" value="Elp3/MiaA/NifB-like_rSAM"/>
</dbReference>
<dbReference type="InterPro" id="IPR007197">
    <property type="entry name" value="rSAM"/>
</dbReference>
<dbReference type="SUPFAM" id="SSF102114">
    <property type="entry name" value="Radical SAM enzymes"/>
    <property type="match status" value="1"/>
</dbReference>
<dbReference type="SFLD" id="SFLDF00542">
    <property type="entry name" value="alternative_heme_biosynthesis"/>
    <property type="match status" value="1"/>
</dbReference>
<dbReference type="InterPro" id="IPR013785">
    <property type="entry name" value="Aldolase_TIM"/>
</dbReference>
<evidence type="ECO:0000313" key="9">
    <source>
        <dbReference type="EMBL" id="HFK96359.1"/>
    </source>
</evidence>
<evidence type="ECO:0000256" key="1">
    <source>
        <dbReference type="ARBA" id="ARBA00001966"/>
    </source>
</evidence>
<keyword evidence="6" id="KW-0411">Iron-sulfur</keyword>
<dbReference type="Gene3D" id="3.20.20.70">
    <property type="entry name" value="Aldolase class I"/>
    <property type="match status" value="1"/>
</dbReference>
<keyword evidence="5" id="KW-0408">Iron</keyword>
<dbReference type="CDD" id="cd21123">
    <property type="entry name" value="SPASM_MftC-like"/>
    <property type="match status" value="1"/>
</dbReference>
<dbReference type="CDD" id="cd01335">
    <property type="entry name" value="Radical_SAM"/>
    <property type="match status" value="1"/>
</dbReference>
<dbReference type="SFLD" id="SFLDS00029">
    <property type="entry name" value="Radical_SAM"/>
    <property type="match status" value="1"/>
</dbReference>
<dbReference type="AlphaFoldDB" id="A0A831ZR29"/>
<dbReference type="InterPro" id="IPR017200">
    <property type="entry name" value="PqqE-like"/>
</dbReference>
<organism evidence="9">
    <name type="scientific">Desulfacinum infernum</name>
    <dbReference type="NCBI Taxonomy" id="35837"/>
    <lineage>
        <taxon>Bacteria</taxon>
        <taxon>Pseudomonadati</taxon>
        <taxon>Thermodesulfobacteriota</taxon>
        <taxon>Syntrophobacteria</taxon>
        <taxon>Syntrophobacterales</taxon>
        <taxon>Syntrophobacteraceae</taxon>
        <taxon>Desulfacinum</taxon>
    </lineage>
</organism>
<name>A0A831ZR29_9BACT</name>
<dbReference type="SMART" id="SM00729">
    <property type="entry name" value="Elp3"/>
    <property type="match status" value="1"/>
</dbReference>
<dbReference type="NCBIfam" id="TIGR04085">
    <property type="entry name" value="rSAM_more_4Fe4S"/>
    <property type="match status" value="1"/>
</dbReference>
<dbReference type="InterPro" id="IPR034480">
    <property type="entry name" value="Heme_synthase-like"/>
</dbReference>
<keyword evidence="4" id="KW-0479">Metal-binding</keyword>
<dbReference type="GO" id="GO:0003824">
    <property type="term" value="F:catalytic activity"/>
    <property type="evidence" value="ECO:0007669"/>
    <property type="project" value="InterPro"/>
</dbReference>
<dbReference type="EMBL" id="DSTK01000012">
    <property type="protein sequence ID" value="HFK96359.1"/>
    <property type="molecule type" value="Genomic_DNA"/>
</dbReference>
<dbReference type="GO" id="GO:0051539">
    <property type="term" value="F:4 iron, 4 sulfur cluster binding"/>
    <property type="evidence" value="ECO:0007669"/>
    <property type="project" value="UniProtKB-KW"/>
</dbReference>
<evidence type="ECO:0000256" key="5">
    <source>
        <dbReference type="ARBA" id="ARBA00023004"/>
    </source>
</evidence>
<sequence>MPFDASTKDKPAPPETAPSGHGSTLRLVAWEVTRTCNLSCVHCRAAAMDKPYADELSTEECFRLLDAIARVGSPIVILTGGEPLLRPDIFDVAAYGHAKGLRMTMAPNGTLVTPEAARRMKDVGIQRISISLDGADAESHDGFRRMPGAFEGALRGIHNAKEAALPFQINTTITGANLQELPKIQELAVSLGAAAHHIFLLVPVGRGKNLENQTINAEQYEKILHWFYEQRDKVPLQLKATCAPHYYRILRQRARMEGRSVDQKTFGLDAMTRGCLGGTGFCFISHVGTVQPCGYLELDCGNVRHRPFQDIWENSEVFRRLRNFKALEGKCGRCEFVRVCGGCRARAFEATGNYMAEEPLCLYEPGRLSPNA</sequence>
<dbReference type="PANTHER" id="PTHR11228:SF34">
    <property type="entry name" value="TUNGSTEN-CONTAINING ALDEHYDE FERREDOXIN OXIDOREDUCTASE COFACTOR MODIFYING PROTEIN"/>
    <property type="match status" value="1"/>
</dbReference>
<dbReference type="InterPro" id="IPR030896">
    <property type="entry name" value="rSAM_AhbD_hemeb"/>
</dbReference>
<dbReference type="Pfam" id="PF04055">
    <property type="entry name" value="Radical_SAM"/>
    <property type="match status" value="1"/>
</dbReference>
<gene>
    <name evidence="9" type="primary">ahbD</name>
    <name evidence="9" type="ORF">ENS06_03415</name>
</gene>
<dbReference type="PIRSF" id="PIRSF037420">
    <property type="entry name" value="PQQ_syn_pqqE"/>
    <property type="match status" value="1"/>
</dbReference>
<dbReference type="InterPro" id="IPR058240">
    <property type="entry name" value="rSAM_sf"/>
</dbReference>
<feature type="region of interest" description="Disordered" evidence="7">
    <location>
        <begin position="1"/>
        <end position="22"/>
    </location>
</feature>
<evidence type="ECO:0000259" key="8">
    <source>
        <dbReference type="PROSITE" id="PS51918"/>
    </source>
</evidence>
<dbReference type="SFLD" id="SFLDG01386">
    <property type="entry name" value="main_SPASM_domain-containing"/>
    <property type="match status" value="1"/>
</dbReference>
<keyword evidence="2" id="KW-0004">4Fe-4S</keyword>
<evidence type="ECO:0000256" key="7">
    <source>
        <dbReference type="SAM" id="MobiDB-lite"/>
    </source>
</evidence>
<protein>
    <submittedName>
        <fullName evidence="9">Heme b synthase</fullName>
    </submittedName>
</protein>
<evidence type="ECO:0000256" key="6">
    <source>
        <dbReference type="ARBA" id="ARBA00023014"/>
    </source>
</evidence>
<dbReference type="Pfam" id="PF13186">
    <property type="entry name" value="SPASM"/>
    <property type="match status" value="1"/>
</dbReference>
<evidence type="ECO:0000256" key="3">
    <source>
        <dbReference type="ARBA" id="ARBA00022691"/>
    </source>
</evidence>
<evidence type="ECO:0000256" key="2">
    <source>
        <dbReference type="ARBA" id="ARBA00022485"/>
    </source>
</evidence>
<comment type="cofactor">
    <cofactor evidence="1">
        <name>[4Fe-4S] cluster</name>
        <dbReference type="ChEBI" id="CHEBI:49883"/>
    </cofactor>
</comment>
<dbReference type="PROSITE" id="PS51918">
    <property type="entry name" value="RADICAL_SAM"/>
    <property type="match status" value="1"/>
</dbReference>
<proteinExistence type="predicted"/>
<accession>A0A831ZR29</accession>
<dbReference type="SFLD" id="SFLDG01067">
    <property type="entry name" value="SPASM/twitch_domain_containing"/>
    <property type="match status" value="1"/>
</dbReference>
<dbReference type="InterPro" id="IPR050377">
    <property type="entry name" value="Radical_SAM_PqqE_MftC-like"/>
</dbReference>
<dbReference type="NCBIfam" id="TIGR04545">
    <property type="entry name" value="rSAM_ahbD_hemeb"/>
    <property type="match status" value="1"/>
</dbReference>
<evidence type="ECO:0000256" key="4">
    <source>
        <dbReference type="ARBA" id="ARBA00022723"/>
    </source>
</evidence>
<feature type="domain" description="Radical SAM core" evidence="8">
    <location>
        <begin position="20"/>
        <end position="260"/>
    </location>
</feature>
<dbReference type="SFLD" id="SFLDG01385">
    <property type="entry name" value="heme_carboxy_lyase_like"/>
    <property type="match status" value="1"/>
</dbReference>
<reference evidence="9" key="1">
    <citation type="journal article" date="2020" name="mSystems">
        <title>Genome- and Community-Level Interaction Insights into Carbon Utilization and Element Cycling Functions of Hydrothermarchaeota in Hydrothermal Sediment.</title>
        <authorList>
            <person name="Zhou Z."/>
            <person name="Liu Y."/>
            <person name="Xu W."/>
            <person name="Pan J."/>
            <person name="Luo Z.H."/>
            <person name="Li M."/>
        </authorList>
    </citation>
    <scope>NUCLEOTIDE SEQUENCE [LARGE SCALE GENOMIC DNA]</scope>
    <source>
        <strain evidence="9">SpSt-456</strain>
    </source>
</reference>
<dbReference type="InterPro" id="IPR023885">
    <property type="entry name" value="4Fe4S-binding_SPASM_dom"/>
</dbReference>